<evidence type="ECO:0000313" key="8">
    <source>
        <dbReference type="EMBL" id="GCE13679.1"/>
    </source>
</evidence>
<feature type="transmembrane region" description="Helical" evidence="7">
    <location>
        <begin position="7"/>
        <end position="26"/>
    </location>
</feature>
<dbReference type="InterPro" id="IPR051907">
    <property type="entry name" value="DoxX-like_oxidoreductase"/>
</dbReference>
<name>A0A402A3Q6_9CHLR</name>
<dbReference type="Pfam" id="PF07681">
    <property type="entry name" value="DoxX"/>
    <property type="match status" value="1"/>
</dbReference>
<evidence type="ECO:0000256" key="6">
    <source>
        <dbReference type="ARBA" id="ARBA00023136"/>
    </source>
</evidence>
<evidence type="ECO:0000256" key="5">
    <source>
        <dbReference type="ARBA" id="ARBA00022989"/>
    </source>
</evidence>
<comment type="subcellular location">
    <subcellularLocation>
        <location evidence="1">Cell membrane</location>
        <topology evidence="1">Multi-pass membrane protein</topology>
    </subcellularLocation>
</comment>
<feature type="transmembrane region" description="Helical" evidence="7">
    <location>
        <begin position="46"/>
        <end position="66"/>
    </location>
</feature>
<comment type="caution">
    <text evidence="8">The sequence shown here is derived from an EMBL/GenBank/DDBJ whole genome shotgun (WGS) entry which is preliminary data.</text>
</comment>
<reference evidence="9" key="1">
    <citation type="submission" date="2018-12" db="EMBL/GenBank/DDBJ databases">
        <title>Tengunoibacter tsumagoiensis gen. nov., sp. nov., Dictyobacter kobayashii sp. nov., D. alpinus sp. nov., and D. joshuensis sp. nov. and description of Dictyobacteraceae fam. nov. within the order Ktedonobacterales isolated from Tengu-no-mugimeshi.</title>
        <authorList>
            <person name="Wang C.M."/>
            <person name="Zheng Y."/>
            <person name="Sakai Y."/>
            <person name="Toyoda A."/>
            <person name="Minakuchi Y."/>
            <person name="Abe K."/>
            <person name="Yokota A."/>
            <person name="Yabe S."/>
        </authorList>
    </citation>
    <scope>NUCLEOTIDE SEQUENCE [LARGE SCALE GENOMIC DNA]</scope>
    <source>
        <strain evidence="9">Uno3</strain>
    </source>
</reference>
<keyword evidence="5 7" id="KW-1133">Transmembrane helix</keyword>
<dbReference type="PANTHER" id="PTHR33452">
    <property type="entry name" value="OXIDOREDUCTASE CATD-RELATED"/>
    <property type="match status" value="1"/>
</dbReference>
<evidence type="ECO:0000256" key="1">
    <source>
        <dbReference type="ARBA" id="ARBA00004651"/>
    </source>
</evidence>
<dbReference type="AlphaFoldDB" id="A0A402A3Q6"/>
<keyword evidence="4 7" id="KW-0812">Transmembrane</keyword>
<evidence type="ECO:0000256" key="7">
    <source>
        <dbReference type="SAM" id="Phobius"/>
    </source>
</evidence>
<accession>A0A402A3Q6</accession>
<dbReference type="EMBL" id="BIFR01000001">
    <property type="protein sequence ID" value="GCE13679.1"/>
    <property type="molecule type" value="Genomic_DNA"/>
</dbReference>
<keyword evidence="6 7" id="KW-0472">Membrane</keyword>
<dbReference type="GO" id="GO:0005886">
    <property type="term" value="C:plasma membrane"/>
    <property type="evidence" value="ECO:0007669"/>
    <property type="project" value="UniProtKB-SubCell"/>
</dbReference>
<protein>
    <submittedName>
        <fullName evidence="8">Quinol oxidase</fullName>
    </submittedName>
</protein>
<evidence type="ECO:0000256" key="4">
    <source>
        <dbReference type="ARBA" id="ARBA00022692"/>
    </source>
</evidence>
<dbReference type="InterPro" id="IPR032808">
    <property type="entry name" value="DoxX"/>
</dbReference>
<dbReference type="RefSeq" id="WP_161975570.1">
    <property type="nucleotide sequence ID" value="NZ_BIFR01000001.1"/>
</dbReference>
<feature type="transmembrane region" description="Helical" evidence="7">
    <location>
        <begin position="102"/>
        <end position="122"/>
    </location>
</feature>
<evidence type="ECO:0000256" key="3">
    <source>
        <dbReference type="ARBA" id="ARBA00022475"/>
    </source>
</evidence>
<proteinExistence type="inferred from homology"/>
<feature type="transmembrane region" description="Helical" evidence="7">
    <location>
        <begin position="73"/>
        <end position="96"/>
    </location>
</feature>
<evidence type="ECO:0000313" key="9">
    <source>
        <dbReference type="Proteomes" id="UP000287352"/>
    </source>
</evidence>
<sequence>MKTYPQFAPVVLRLMLAIIFLVHGVMKFQHLAGTAQFFEHIGIPAPVLMVPTIGLLEIIGGIALLLGIGSRIFAFLLAVDMLVAILTAKILLGFYNGYEYEVLLIACLISLVLSGPGTLSLIKNRDSLFA</sequence>
<keyword evidence="9" id="KW-1185">Reference proteome</keyword>
<comment type="similarity">
    <text evidence="2">Belongs to the DoxX family.</text>
</comment>
<gene>
    <name evidence="8" type="ORF">KTT_35380</name>
</gene>
<keyword evidence="3" id="KW-1003">Cell membrane</keyword>
<dbReference type="PANTHER" id="PTHR33452:SF1">
    <property type="entry name" value="INNER MEMBRANE PROTEIN YPHA-RELATED"/>
    <property type="match status" value="1"/>
</dbReference>
<dbReference type="Proteomes" id="UP000287352">
    <property type="component" value="Unassembled WGS sequence"/>
</dbReference>
<organism evidence="8 9">
    <name type="scientific">Tengunoibacter tsumagoiensis</name>
    <dbReference type="NCBI Taxonomy" id="2014871"/>
    <lineage>
        <taxon>Bacteria</taxon>
        <taxon>Bacillati</taxon>
        <taxon>Chloroflexota</taxon>
        <taxon>Ktedonobacteria</taxon>
        <taxon>Ktedonobacterales</taxon>
        <taxon>Dictyobacteraceae</taxon>
        <taxon>Tengunoibacter</taxon>
    </lineage>
</organism>
<evidence type="ECO:0000256" key="2">
    <source>
        <dbReference type="ARBA" id="ARBA00006679"/>
    </source>
</evidence>